<name>A0A166Y186_9CAUD</name>
<keyword evidence="2" id="KW-1185">Reference proteome</keyword>
<dbReference type="Proteomes" id="UP000202279">
    <property type="component" value="Segment"/>
</dbReference>
<dbReference type="RefSeq" id="YP_009276572.1">
    <property type="nucleotide sequence ID" value="NC_030942.1"/>
</dbReference>
<reference evidence="2" key="1">
    <citation type="submission" date="2016-03" db="EMBL/GenBank/DDBJ databases">
        <authorList>
            <person name="Ploux O."/>
        </authorList>
    </citation>
    <scope>NUCLEOTIDE SEQUENCE [LARGE SCALE GENOMIC DNA]</scope>
</reference>
<gene>
    <name evidence="1" type="primary">45</name>
    <name evidence="1" type="ORF">PBI_BRITBRAT_45</name>
</gene>
<accession>A0A166Y186</accession>
<dbReference type="KEGG" id="vg:28802888"/>
<evidence type="ECO:0000313" key="1">
    <source>
        <dbReference type="EMBL" id="ANA85303.1"/>
    </source>
</evidence>
<sequence length="99" mass="11302">MNDKHILPEQWSDERVHVLEGHSCWCGPWVHTDVEEGVRTVRHVAEDEADLCKGKWPHNWYVRQYGGVDCGRCGAYSATFCMVNGKPEVHNAHVKAMGR</sequence>
<dbReference type="OrthoDB" id="38501at10239"/>
<dbReference type="EMBL" id="KU998233">
    <property type="protein sequence ID" value="ANA85303.1"/>
    <property type="molecule type" value="Genomic_DNA"/>
</dbReference>
<proteinExistence type="predicted"/>
<evidence type="ECO:0000313" key="2">
    <source>
        <dbReference type="Proteomes" id="UP000202279"/>
    </source>
</evidence>
<dbReference type="GeneID" id="28802888"/>
<organism evidence="1 2">
    <name type="scientific">Gordonia phage BritBrat</name>
    <dbReference type="NCBI Taxonomy" id="1838064"/>
    <lineage>
        <taxon>Viruses</taxon>
        <taxon>Duplodnaviria</taxon>
        <taxon>Heunggongvirae</taxon>
        <taxon>Uroviricota</taxon>
        <taxon>Caudoviricetes</taxon>
        <taxon>Britbratvirus</taxon>
        <taxon>Britbratvirus britbrat</taxon>
    </lineage>
</organism>
<protein>
    <submittedName>
        <fullName evidence="1">Uncharacterized protein</fullName>
    </submittedName>
</protein>